<dbReference type="InterPro" id="IPR008758">
    <property type="entry name" value="Peptidase_S28"/>
</dbReference>
<dbReference type="AlphaFoldDB" id="F8NLG6"/>
<evidence type="ECO:0000313" key="7">
    <source>
        <dbReference type="EMBL" id="EGO28583.1"/>
    </source>
</evidence>
<dbReference type="HOGENOM" id="CLU_023630_1_1_1"/>
<keyword evidence="4" id="KW-0378">Hydrolase</keyword>
<dbReference type="PANTHER" id="PTHR11010">
    <property type="entry name" value="PROTEASE S28 PRO-X CARBOXYPEPTIDASE-RELATED"/>
    <property type="match status" value="1"/>
</dbReference>
<evidence type="ECO:0000256" key="6">
    <source>
        <dbReference type="SAM" id="SignalP"/>
    </source>
</evidence>
<sequence length="521" mass="57068">MASSWLFKSLLASSAMSSVSLASIPDVTFRGRASIPKISASKGPVYDRNGTLLPALDTVYYFNQLIDHNNPGLGTFQQRYWTTWQFYKSGGPIVLMTPGEANAEDYTGYLTTGAINGLIAQQENGATVLLEHRFFGFSNPRDNLASESLELLTIQQAIDDLAYFAENVDFLIPGGDQVKPHQAPWVLIGGSYSGALTSWTMVNKPGVFWAGYSSSGVVEAITDFYDYFTPIRKYMPAGCAADVEAVIAYLDESDAHGNATALNDLKSAFGLTGLSHIDDFASALRTNLFDWQKYQPSKEIQHGALFSQFCDALENVTGVVAGPSGRGLDHAIIAWGAFWKNTYYKSICGQENADDCLGSHDPTFGYYSDTSVNNADRSWLWIVCNQVGFYQVGPPEGQPAIVSRILQPTYAERECVNYFPQAFSAPRPPTTQETNAKYGGWNLTVDRLFSANGLLDPWRGATMSADGVNKPTNVDLQPVYESNGFHCSDLVTEYGSIDPTIAKVQAAGLSYMKTWLSEWKA</sequence>
<dbReference type="KEGG" id="sla:SERLADRAFT_459173"/>
<dbReference type="GO" id="GO:0006508">
    <property type="term" value="P:proteolysis"/>
    <property type="evidence" value="ECO:0007669"/>
    <property type="project" value="UniProtKB-KW"/>
</dbReference>
<keyword evidence="3 6" id="KW-0732">Signal</keyword>
<evidence type="ECO:0000256" key="3">
    <source>
        <dbReference type="ARBA" id="ARBA00022729"/>
    </source>
</evidence>
<dbReference type="RefSeq" id="XP_007314782.1">
    <property type="nucleotide sequence ID" value="XM_007314720.1"/>
</dbReference>
<evidence type="ECO:0000256" key="1">
    <source>
        <dbReference type="ARBA" id="ARBA00011079"/>
    </source>
</evidence>
<keyword evidence="5" id="KW-0325">Glycoprotein</keyword>
<dbReference type="Proteomes" id="UP000008064">
    <property type="component" value="Unassembled WGS sequence"/>
</dbReference>
<dbReference type="Gene3D" id="3.40.50.1820">
    <property type="entry name" value="alpha/beta hydrolase"/>
    <property type="match status" value="2"/>
</dbReference>
<protein>
    <recommendedName>
        <fullName evidence="8">Peptidase S28</fullName>
    </recommendedName>
</protein>
<dbReference type="GeneID" id="18817844"/>
<keyword evidence="2" id="KW-0645">Protease</keyword>
<evidence type="ECO:0000256" key="5">
    <source>
        <dbReference type="ARBA" id="ARBA00023180"/>
    </source>
</evidence>
<name>F8NLG6_SERL9</name>
<reference evidence="7" key="1">
    <citation type="submission" date="2011-04" db="EMBL/GenBank/DDBJ databases">
        <title>Evolution of plant cell wall degrading machinery underlies the functional diversity of forest fungi.</title>
        <authorList>
            <consortium name="US DOE Joint Genome Institute (JGI-PGF)"/>
            <person name="Eastwood D.C."/>
            <person name="Floudas D."/>
            <person name="Binder M."/>
            <person name="Majcherczyk A."/>
            <person name="Schneider P."/>
            <person name="Aerts A."/>
            <person name="Asiegbu F.O."/>
            <person name="Baker S.E."/>
            <person name="Barry K."/>
            <person name="Bendiksby M."/>
            <person name="Blumentritt M."/>
            <person name="Coutinho P.M."/>
            <person name="Cullen D."/>
            <person name="Cullen D."/>
            <person name="Gathman A."/>
            <person name="Goodell B."/>
            <person name="Henrissat B."/>
            <person name="Ihrmark K."/>
            <person name="Kauserud H."/>
            <person name="Kohler A."/>
            <person name="LaButti K."/>
            <person name="Lapidus A."/>
            <person name="Lavin J.L."/>
            <person name="Lee Y.-H."/>
            <person name="Lindquist E."/>
            <person name="Lilly W."/>
            <person name="Lucas S."/>
            <person name="Morin E."/>
            <person name="Murat C."/>
            <person name="Oguiza J.A."/>
            <person name="Park J."/>
            <person name="Pisabarro A.G."/>
            <person name="Riley R."/>
            <person name="Rosling A."/>
            <person name="Salamov A."/>
            <person name="Schmidt O."/>
            <person name="Schmutz J."/>
            <person name="Skrede I."/>
            <person name="Stenlid J."/>
            <person name="Wiebenga A."/>
            <person name="Xie X."/>
            <person name="Kues U."/>
            <person name="Hibbett D.S."/>
            <person name="Hoffmeister D."/>
            <person name="Hogberg N."/>
            <person name="Martin F."/>
            <person name="Grigoriev I.V."/>
            <person name="Watkinson S.C."/>
        </authorList>
    </citation>
    <scope>NUCLEOTIDE SEQUENCE</scope>
    <source>
        <strain evidence="7">S7.9</strain>
    </source>
</reference>
<dbReference type="MEROPS" id="S28.004"/>
<dbReference type="PANTHER" id="PTHR11010:SF23">
    <property type="entry name" value="SERINE PEPTIDASE"/>
    <property type="match status" value="1"/>
</dbReference>
<evidence type="ECO:0008006" key="8">
    <source>
        <dbReference type="Google" id="ProtNLM"/>
    </source>
</evidence>
<proteinExistence type="inferred from homology"/>
<dbReference type="GO" id="GO:0070008">
    <property type="term" value="F:serine-type exopeptidase activity"/>
    <property type="evidence" value="ECO:0007669"/>
    <property type="project" value="InterPro"/>
</dbReference>
<dbReference type="Pfam" id="PF05577">
    <property type="entry name" value="Peptidase_S28"/>
    <property type="match status" value="1"/>
</dbReference>
<dbReference type="SUPFAM" id="SSF53474">
    <property type="entry name" value="alpha/beta-Hydrolases"/>
    <property type="match status" value="1"/>
</dbReference>
<comment type="similarity">
    <text evidence="1">Belongs to the peptidase S28 family.</text>
</comment>
<evidence type="ECO:0000256" key="2">
    <source>
        <dbReference type="ARBA" id="ARBA00022670"/>
    </source>
</evidence>
<feature type="signal peptide" evidence="6">
    <location>
        <begin position="1"/>
        <end position="22"/>
    </location>
</feature>
<organism>
    <name type="scientific">Serpula lacrymans var. lacrymans (strain S7.9)</name>
    <name type="common">Dry rot fungus</name>
    <dbReference type="NCBI Taxonomy" id="578457"/>
    <lineage>
        <taxon>Eukaryota</taxon>
        <taxon>Fungi</taxon>
        <taxon>Dikarya</taxon>
        <taxon>Basidiomycota</taxon>
        <taxon>Agaricomycotina</taxon>
        <taxon>Agaricomycetes</taxon>
        <taxon>Agaricomycetidae</taxon>
        <taxon>Boletales</taxon>
        <taxon>Coniophorineae</taxon>
        <taxon>Serpulaceae</taxon>
        <taxon>Serpula</taxon>
    </lineage>
</organism>
<gene>
    <name evidence="7" type="ORF">SERLADRAFT_459173</name>
</gene>
<dbReference type="OrthoDB" id="1735038at2759"/>
<feature type="chain" id="PRO_5003381441" description="Peptidase S28" evidence="6">
    <location>
        <begin position="23"/>
        <end position="521"/>
    </location>
</feature>
<dbReference type="GO" id="GO:0008239">
    <property type="term" value="F:dipeptidyl-peptidase activity"/>
    <property type="evidence" value="ECO:0007669"/>
    <property type="project" value="TreeGrafter"/>
</dbReference>
<dbReference type="InterPro" id="IPR029058">
    <property type="entry name" value="AB_hydrolase_fold"/>
</dbReference>
<dbReference type="EMBL" id="GL945430">
    <property type="protein sequence ID" value="EGO28583.1"/>
    <property type="molecule type" value="Genomic_DNA"/>
</dbReference>
<evidence type="ECO:0000256" key="4">
    <source>
        <dbReference type="ARBA" id="ARBA00022801"/>
    </source>
</evidence>
<accession>F8NLG6</accession>